<feature type="region of interest" description="Disordered" evidence="1">
    <location>
        <begin position="94"/>
        <end position="132"/>
    </location>
</feature>
<organism evidence="2 3">
    <name type="scientific">Rhizobium jaguaris</name>
    <dbReference type="NCBI Taxonomy" id="1312183"/>
    <lineage>
        <taxon>Bacteria</taxon>
        <taxon>Pseudomonadati</taxon>
        <taxon>Pseudomonadota</taxon>
        <taxon>Alphaproteobacteria</taxon>
        <taxon>Hyphomicrobiales</taxon>
        <taxon>Rhizobiaceae</taxon>
        <taxon>Rhizobium/Agrobacterium group</taxon>
        <taxon>Rhizobium</taxon>
    </lineage>
</organism>
<dbReference type="NCBIfam" id="NF006040">
    <property type="entry name" value="PRK08183.1"/>
    <property type="match status" value="1"/>
</dbReference>
<sequence>MWNLLVQTFTWWNGQTMGTRFATWRFGKRVGEDEFGNVYYEGGTSSYGLPKRWVIYKGYAEASAIPPGWHGWMHHRTDVPPTKDNYVAKEWQKAHRANPTGSPQAYRPPGSLSVAGERPRVTGDYDAWTPGN</sequence>
<reference evidence="2 3" key="1">
    <citation type="submission" date="2018-10" db="EMBL/GenBank/DDBJ databases">
        <title>Rhizobium etli, R. leguminosarum and a new Rhizobium genospecies from Phaseolus dumosus.</title>
        <authorList>
            <person name="Ramirez-Puebla S.T."/>
            <person name="Rogel-Hernandez M.A."/>
            <person name="Guerrero G."/>
            <person name="Ormeno-Orrillo E."/>
            <person name="Martinez-Romero J.C."/>
            <person name="Negrete-Yankelevich S."/>
            <person name="Martinez-Romero E."/>
        </authorList>
    </citation>
    <scope>NUCLEOTIDE SEQUENCE [LARGE SCALE GENOMIC DNA]</scope>
    <source>
        <strain evidence="2 3">CCGE525</strain>
    </source>
</reference>
<dbReference type="AlphaFoldDB" id="A0A387FIX7"/>
<keyword evidence="2" id="KW-0830">Ubiquinone</keyword>
<accession>A0A387FIX7</accession>
<evidence type="ECO:0000313" key="3">
    <source>
        <dbReference type="Proteomes" id="UP000282195"/>
    </source>
</evidence>
<dbReference type="RefSeq" id="WP_120703887.1">
    <property type="nucleotide sequence ID" value="NZ_CP032694.1"/>
</dbReference>
<dbReference type="PANTHER" id="PTHR12910:SF2">
    <property type="entry name" value="NADH DEHYDROGENASE [UBIQUINONE] 1 ALPHA SUBCOMPLEX SUBUNIT 12"/>
    <property type="match status" value="1"/>
</dbReference>
<evidence type="ECO:0000256" key="1">
    <source>
        <dbReference type="SAM" id="MobiDB-lite"/>
    </source>
</evidence>
<gene>
    <name evidence="2" type="ORF">CCGE525_08440</name>
</gene>
<dbReference type="Proteomes" id="UP000282195">
    <property type="component" value="Chromosome"/>
</dbReference>
<evidence type="ECO:0000313" key="2">
    <source>
        <dbReference type="EMBL" id="AYG58828.1"/>
    </source>
</evidence>
<dbReference type="KEGG" id="rjg:CCGE525_08440"/>
<dbReference type="GO" id="GO:0045271">
    <property type="term" value="C:respiratory chain complex I"/>
    <property type="evidence" value="ECO:0007669"/>
    <property type="project" value="InterPro"/>
</dbReference>
<dbReference type="OrthoDB" id="9795340at2"/>
<name>A0A387FIX7_9HYPH</name>
<dbReference type="GO" id="GO:0006979">
    <property type="term" value="P:response to oxidative stress"/>
    <property type="evidence" value="ECO:0007669"/>
    <property type="project" value="TreeGrafter"/>
</dbReference>
<dbReference type="Pfam" id="PF05071">
    <property type="entry name" value="NDUFA12"/>
    <property type="match status" value="1"/>
</dbReference>
<proteinExistence type="predicted"/>
<dbReference type="PANTHER" id="PTHR12910">
    <property type="entry name" value="NADH-UBIQUINONE OXIDOREDUCTASE SUBUNIT B17.2"/>
    <property type="match status" value="1"/>
</dbReference>
<dbReference type="InterPro" id="IPR007763">
    <property type="entry name" value="NDUFA12"/>
</dbReference>
<protein>
    <submittedName>
        <fullName evidence="2">NADH:ubiquinone oxidoreductase subunit NDUFA12</fullName>
    </submittedName>
</protein>
<dbReference type="EMBL" id="CP032694">
    <property type="protein sequence ID" value="AYG58828.1"/>
    <property type="molecule type" value="Genomic_DNA"/>
</dbReference>
<keyword evidence="3" id="KW-1185">Reference proteome</keyword>